<dbReference type="SUPFAM" id="SSF56281">
    <property type="entry name" value="Metallo-hydrolase/oxidoreductase"/>
    <property type="match status" value="1"/>
</dbReference>
<comment type="caution">
    <text evidence="3">The sequence shown here is derived from an EMBL/GenBank/DDBJ whole genome shotgun (WGS) entry which is preliminary data.</text>
</comment>
<dbReference type="GO" id="GO:0016787">
    <property type="term" value="F:hydrolase activity"/>
    <property type="evidence" value="ECO:0007669"/>
    <property type="project" value="UniProtKB-KW"/>
</dbReference>
<organism evidence="3 4">
    <name type="scientific">Stenotrophomonas rhizophila</name>
    <dbReference type="NCBI Taxonomy" id="216778"/>
    <lineage>
        <taxon>Bacteria</taxon>
        <taxon>Pseudomonadati</taxon>
        <taxon>Pseudomonadota</taxon>
        <taxon>Gammaproteobacteria</taxon>
        <taxon>Lysobacterales</taxon>
        <taxon>Lysobacteraceae</taxon>
        <taxon>Stenotrophomonas</taxon>
    </lineage>
</organism>
<name>A0A498C7V4_9GAMM</name>
<dbReference type="AlphaFoldDB" id="A0A498C7V4"/>
<evidence type="ECO:0000313" key="3">
    <source>
        <dbReference type="EMBL" id="RLK51862.1"/>
    </source>
</evidence>
<dbReference type="PANTHER" id="PTHR42951:SF14">
    <property type="entry name" value="METALLO-BETA-LACTAMASE SUPERFAMILY PROTEIN"/>
    <property type="match status" value="1"/>
</dbReference>
<dbReference type="PANTHER" id="PTHR42951">
    <property type="entry name" value="METALLO-BETA-LACTAMASE DOMAIN-CONTAINING"/>
    <property type="match status" value="1"/>
</dbReference>
<dbReference type="InterPro" id="IPR036866">
    <property type="entry name" value="RibonucZ/Hydroxyglut_hydro"/>
</dbReference>
<dbReference type="RefSeq" id="WP_121042470.1">
    <property type="nucleotide sequence ID" value="NZ_RCDC01000006.1"/>
</dbReference>
<dbReference type="InterPro" id="IPR001279">
    <property type="entry name" value="Metallo-B-lactamas"/>
</dbReference>
<feature type="domain" description="Metallo-beta-lactamase" evidence="2">
    <location>
        <begin position="56"/>
        <end position="241"/>
    </location>
</feature>
<dbReference type="CDD" id="cd07739">
    <property type="entry name" value="metallo-hydrolase-like_MBL-fold"/>
    <property type="match status" value="1"/>
</dbReference>
<feature type="signal peptide" evidence="1">
    <location>
        <begin position="1"/>
        <end position="21"/>
    </location>
</feature>
<keyword evidence="1" id="KW-0732">Signal</keyword>
<protein>
    <submittedName>
        <fullName evidence="3">Glyoxylase-like metal-dependent hydrolase (Beta-lactamase superfamily II)</fullName>
    </submittedName>
</protein>
<feature type="chain" id="PRO_5019733658" evidence="1">
    <location>
        <begin position="22"/>
        <end position="307"/>
    </location>
</feature>
<dbReference type="EMBL" id="RCDC01000006">
    <property type="protein sequence ID" value="RLK51862.1"/>
    <property type="molecule type" value="Genomic_DNA"/>
</dbReference>
<sequence>MPTLSRTTLALSLALITGLTALTPVTSPARPAANAPAQDAPLAVQPYHPGDDALFAVSSTLITGRHDAMLVDAQFAATDAAQLVQRIRDSGKRLTTIYISHGDPDYYFGLATLQDAFPDARILATPATVAHINATQAAKLAFWGPQMGAGKPSRIVVPEPLDGDTLTLEGQPIKIIGLTGPTPDRTVLWIPALRTLLGGIPIVAGEHVWMADTQSAQSHAHWLQTLATIKALNPTRVIPGHYAADAALDISAVDFTANYIRAFDEETARRKDANALIAAMKKRYPTLAGESSLELSAKVAKGEMQWP</sequence>
<dbReference type="Gene3D" id="3.60.15.10">
    <property type="entry name" value="Ribonuclease Z/Hydroxyacylglutathione hydrolase-like"/>
    <property type="match status" value="1"/>
</dbReference>
<evidence type="ECO:0000313" key="4">
    <source>
        <dbReference type="Proteomes" id="UP000274786"/>
    </source>
</evidence>
<dbReference type="Pfam" id="PF00753">
    <property type="entry name" value="Lactamase_B"/>
    <property type="match status" value="1"/>
</dbReference>
<gene>
    <name evidence="3" type="ORF">BCL79_3005</name>
</gene>
<reference evidence="3 4" key="1">
    <citation type="submission" date="2018-10" db="EMBL/GenBank/DDBJ databases">
        <title>Comparative analysis of microorganisms from saline springs in Andes Mountain Range, Colombia.</title>
        <authorList>
            <person name="Rubin E."/>
        </authorList>
    </citation>
    <scope>NUCLEOTIDE SEQUENCE [LARGE SCALE GENOMIC DNA]</scope>
    <source>
        <strain evidence="3 4">USBA GBX 843</strain>
    </source>
</reference>
<evidence type="ECO:0000259" key="2">
    <source>
        <dbReference type="SMART" id="SM00849"/>
    </source>
</evidence>
<proteinExistence type="predicted"/>
<dbReference type="Proteomes" id="UP000274786">
    <property type="component" value="Unassembled WGS sequence"/>
</dbReference>
<evidence type="ECO:0000256" key="1">
    <source>
        <dbReference type="SAM" id="SignalP"/>
    </source>
</evidence>
<dbReference type="InterPro" id="IPR050855">
    <property type="entry name" value="NDM-1-like"/>
</dbReference>
<dbReference type="SMART" id="SM00849">
    <property type="entry name" value="Lactamase_B"/>
    <property type="match status" value="1"/>
</dbReference>
<dbReference type="OrthoDB" id="8441428at2"/>
<accession>A0A498C7V4</accession>
<keyword evidence="3" id="KW-0378">Hydrolase</keyword>